<dbReference type="InterPro" id="IPR035699">
    <property type="entry name" value="AAA_6"/>
</dbReference>
<dbReference type="Pfam" id="PF12774">
    <property type="entry name" value="AAA_6"/>
    <property type="match status" value="2"/>
</dbReference>
<dbReference type="EMBL" id="GG663917">
    <property type="protein sequence ID" value="KNC35775.1"/>
    <property type="molecule type" value="Genomic_DNA"/>
</dbReference>
<dbReference type="Gene3D" id="1.10.8.710">
    <property type="match status" value="1"/>
</dbReference>
<evidence type="ECO:0000313" key="4">
    <source>
        <dbReference type="EMBL" id="KNC35775.1"/>
    </source>
</evidence>
<feature type="compositionally biased region" description="Basic and acidic residues" evidence="1">
    <location>
        <begin position="1986"/>
        <end position="1996"/>
    </location>
</feature>
<dbReference type="GO" id="GO:0051959">
    <property type="term" value="F:dynein light intermediate chain binding"/>
    <property type="evidence" value="ECO:0007669"/>
    <property type="project" value="InterPro"/>
</dbReference>
<dbReference type="GO" id="GO:0036157">
    <property type="term" value="C:outer dynein arm"/>
    <property type="evidence" value="ECO:0007669"/>
    <property type="project" value="TreeGrafter"/>
</dbReference>
<dbReference type="Pfam" id="PF12775">
    <property type="entry name" value="AAA_7"/>
    <property type="match status" value="1"/>
</dbReference>
<organism evidence="4 5">
    <name type="scientific">Plasmodium falciparum RAJ116</name>
    <dbReference type="NCBI Taxonomy" id="580058"/>
    <lineage>
        <taxon>Eukaryota</taxon>
        <taxon>Sar</taxon>
        <taxon>Alveolata</taxon>
        <taxon>Apicomplexa</taxon>
        <taxon>Aconoidasida</taxon>
        <taxon>Haemosporida</taxon>
        <taxon>Plasmodiidae</taxon>
        <taxon>Plasmodium</taxon>
        <taxon>Plasmodium (Laverania)</taxon>
    </lineage>
</organism>
<dbReference type="InterPro" id="IPR026983">
    <property type="entry name" value="DHC"/>
</dbReference>
<dbReference type="PANTHER" id="PTHR10676">
    <property type="entry name" value="DYNEIN HEAVY CHAIN FAMILY PROTEIN"/>
    <property type="match status" value="1"/>
</dbReference>
<evidence type="ECO:0000313" key="5">
    <source>
        <dbReference type="Proteomes" id="UP000054566"/>
    </source>
</evidence>
<sequence>MQLKVQQKNHYIEGGGSKNEIDNDVTNMKNTNQFSNIHTNLNEKKKNANNIIKNKNKNIINNNKKSDINGKVKIENINKNKQDNLVKEEVDNNNYNIYENNNKKGVEVKIQLNNKIPNKSDIPFNEDIHYNIKKNSYIDCYNDDKKGEKLFNDEKGNIPNRFSGEDNNIEIDDQYDNPLAEEKKNDENKQLNSLYNIDEDINEDININNNENENENNNNTNEHNINKIYKEKEEKNHNIPKEVIINKEKMVTNNILLKKSKKKKKNNTITTNLNDNNMDNLISKDTSKAEYSNDPDMINKNNKQLKYLKTINLMLNKSMTLYLNYFNNRRKYSYEYQGNTTRLVITPLTEKCFYSCLISLDNFYVNAIQGDTGVGKSETIKDFSKLFGSNIISINCNNNNTAKYIGNILSGILQSGFWCCFDEFSRIDESVIVIIVEQFRCIKHILQSLEFNKSNKQQGYLNYEYISSYQKGYNWKVKTDDDGYDDDKSNSSFETFCNEYDPDNNTNENNDMLLMVDSHSNKKIKSNQKIYTNELNNITNENYTDDFQIMNKRNDVVKLKEYSSKTNNNMNTFDIFSNNNKKNNKNLVTNNTVNSNNTRLGSNNNAYFEGQYINVKNSCSIFLTLCKNNNKGVYSLENYNNVIQVFCFKPPNFYLICQFSLTSIGFKNSKKLSKKINTCYSLLYEFLSKDKQYIIDLREIKKFLNLVSEDFIKNNKTKCEEEIIYDALIEVNESKLLKDDLYIFNNFLKELFPFIKIKNEKNKQNDSSIKIIEEIMKNMGYTRNEFYINKILNLYKIKKTNKAIILVGKSCSGKTSIINIFKHYCEIIKNNTMKDKNDLGQMTYDIDLEYKNKCNLSNEYDYDNENNENNKLYMNNDESIYSNQINISDLSQSTTTPNNNININNINLNNNSKGTYESYNLLCPYNLFYNKFKNQGNTNNMTNNMSTKKSSKLSNTYSMQIKNSAGTLLDMSYKYKRSTEMNDFTIDITVFNPMSTDVQKLYGFYNFEKELYEDGILALILKRMVENINENEKCKELFDKLIKSIDNTFPYLHTVFDYIISKNNFNWVLWDELITTNHNFLPNIKEKFFFSYDNYNIGKNDSNSFKYMNVNQLGDTANQETDFNKFFLSSNLHFSKNFNKYTINYNNLFSDNNNVNNNENTLNIYQTYHQSFMSSNMNNMNEMNMLDNYHMFSNYSEDNIHSNNNNYFDSSMFNNNSKNLSNPYFSGNTFSHNEFSDNTFSYRYNMNKTKNRFGNMHNNDNYMKSSDNYVNYDDNIKNIAVNNNMDYNNDHNNDHNNIHDDHFNIVNDNYIESYNNLSMKDNIYSKKDEYNENYMEKTKEKYFHQNFKDNIFIENVESLRKKNMISILMYNKKNILLIGNKYSGKTFFMKYNILPYIKEDISSYYTFISKLYNSSKLEKIIEMNVEKKCRNVYKPIGNKKCLYIILDDLNNIQKSNNSYIEDYNNNNNMIQNNLFFNFDMNHKNDISTNIYDNNNYNNNKMRYLNNCSVLEFINQFIDYNIYFNKDSDSVKNVENLVFFLIYGNNKKYTSTFNRKIINRMYIIHLNEMDETNIKNTFHAFLRHKFTNFHEVIKNLSEPLSASTVRFVFESAKNFKPNLNCYHYFFHLKHIFKIIKGIFLSEAPIYEEKESVLRLWVNECCRSLGDQLILQTERKRFKTILKNILRKKFYIMYNYLFPKRKTFYFCSYNFHDTKNEKPYFFYQPISNENVLIEFFKNVISSINTFVVCNYDQKKKEYFRNEKGDSNINVNNEKKKTNIHLNKNEEMKKYNENSTYTILNTKVDSKAININKEDEMVYTNINRADNIKEMMNVSLEKGQIKISKEIEKLVNKNDNDFNNMNNPINFILFKDVMLNICKFSRIFLFENEHFISIGDSSQGKFTCCLIACYIYQIKIDVIKNFYYNKMNMENIDDDDDNNNNNNNAKSDMNKEDMNYILESNNDKNDTNVVNKVVDEEENKEIMEIQGTYEKDEDNKDQQSDINNDTNRTNNIDTFSNTSENNILINMNNSIHHIDYIQNDNMKCNKGISDKEEQPNKLNTNLLNNKNLSVIEKLKCNYFIKKFKEAIFNCYKNEKRCVLYYLDDKMNYDILEFLHILYNNDNLINIFNSEEIAFLKNILLQNEINLKGFDTLDEMIEELIRRNYHYILFTSLKVKCLKKYPMNIILY</sequence>
<evidence type="ECO:0000256" key="1">
    <source>
        <dbReference type="SAM" id="MobiDB-lite"/>
    </source>
</evidence>
<dbReference type="Pfam" id="PF22597">
    <property type="entry name" value="DYN_lid"/>
    <property type="match status" value="1"/>
</dbReference>
<protein>
    <submittedName>
        <fullName evidence="4">Dynein beta chain</fullName>
    </submittedName>
</protein>
<feature type="region of interest" description="Disordered" evidence="1">
    <location>
        <begin position="1"/>
        <end position="21"/>
    </location>
</feature>
<dbReference type="GO" id="GO:0045505">
    <property type="term" value="F:dynein intermediate chain binding"/>
    <property type="evidence" value="ECO:0007669"/>
    <property type="project" value="InterPro"/>
</dbReference>
<dbReference type="GO" id="GO:0097729">
    <property type="term" value="C:9+2 motile cilium"/>
    <property type="evidence" value="ECO:0007669"/>
    <property type="project" value="TreeGrafter"/>
</dbReference>
<dbReference type="InterPro" id="IPR054354">
    <property type="entry name" value="DYNC2H1-like_lid"/>
</dbReference>
<dbReference type="GO" id="GO:0005524">
    <property type="term" value="F:ATP binding"/>
    <property type="evidence" value="ECO:0007669"/>
    <property type="project" value="InterPro"/>
</dbReference>
<feature type="domain" description="Dynein heavy chain hydrolytic ATP-binding dynein motor region" evidence="2">
    <location>
        <begin position="602"/>
        <end position="815"/>
    </location>
</feature>
<reference evidence="5" key="1">
    <citation type="submission" date="2015-07" db="EMBL/GenBank/DDBJ databases">
        <title>Annotation of Plasmodium falciparum RAJ116.</title>
        <authorList>
            <consortium name="The Broad Institute Genome Sequencing Platform"/>
            <person name="Volkman S.K."/>
            <person name="Neafsey D.E."/>
            <person name="Dash A.P."/>
            <person name="Chitnis C.E."/>
            <person name="Hartl D.L."/>
            <person name="Young S.K."/>
            <person name="Zeng Q."/>
            <person name="Koehrsen M."/>
            <person name="Alvarado L."/>
            <person name="Berlin A."/>
            <person name="Borenstein D."/>
            <person name="Chapman S.B."/>
            <person name="Chen Z."/>
            <person name="Engels R."/>
            <person name="Freedman E."/>
            <person name="Gellesch M."/>
            <person name="Goldberg J."/>
            <person name="Griggs A."/>
            <person name="Gujja S."/>
            <person name="Heilman E.R."/>
            <person name="Heiman D.I."/>
            <person name="Howarth C."/>
            <person name="Jen D."/>
            <person name="Larson L."/>
            <person name="Mehta T."/>
            <person name="Neiman D."/>
            <person name="Park D."/>
            <person name="Pearson M."/>
            <person name="Roberts A."/>
            <person name="Saif S."/>
            <person name="Shea T."/>
            <person name="Shenoy N."/>
            <person name="Sisk P."/>
            <person name="Stolte C."/>
            <person name="Sykes S."/>
            <person name="Walk T."/>
            <person name="White J."/>
            <person name="Yandava C."/>
            <person name="Haas B."/>
            <person name="Henn M.R."/>
            <person name="Nusbaum C."/>
            <person name="Birren B."/>
        </authorList>
    </citation>
    <scope>NUCLEOTIDE SEQUENCE [LARGE SCALE GENOMIC DNA]</scope>
    <source>
        <strain evidence="5">RAJ116</strain>
    </source>
</reference>
<dbReference type="GO" id="GO:0060294">
    <property type="term" value="P:cilium movement involved in cell motility"/>
    <property type="evidence" value="ECO:0007669"/>
    <property type="project" value="TreeGrafter"/>
</dbReference>
<name>A0A0L0CTK0_PLAFA</name>
<dbReference type="Gene3D" id="3.40.50.300">
    <property type="entry name" value="P-loop containing nucleotide triphosphate hydrolases"/>
    <property type="match status" value="4"/>
</dbReference>
<reference evidence="5" key="2">
    <citation type="submission" date="2015-07" db="EMBL/GenBank/DDBJ databases">
        <title>The genome sequence of Plasmodium falciparum RAJ116.</title>
        <authorList>
            <consortium name="The Broad Institute Genome Sequencing Platform"/>
            <person name="Volkman S.K."/>
            <person name="Neafsey D.E."/>
            <person name="Dash A.P."/>
            <person name="Chitnis C.E."/>
            <person name="Hartl D.L."/>
            <person name="Young S.K."/>
            <person name="Kodira C.D."/>
            <person name="Zeng Q."/>
            <person name="Koehrsen M."/>
            <person name="Godfrey P."/>
            <person name="Alvarado L."/>
            <person name="Berlin A."/>
            <person name="Borenstein D."/>
            <person name="Chen Z."/>
            <person name="Engels R."/>
            <person name="Freedman E."/>
            <person name="Gellesch M."/>
            <person name="Goldberg J."/>
            <person name="Griggs A."/>
            <person name="Gujja S."/>
            <person name="Heiman D."/>
            <person name="Hepburn T."/>
            <person name="Howarth C."/>
            <person name="Jen D."/>
            <person name="Larson L."/>
            <person name="Lewis B."/>
            <person name="Mehta T."/>
            <person name="Park D."/>
            <person name="Pearson M."/>
            <person name="Roberts A."/>
            <person name="Saif S."/>
            <person name="Shea T."/>
            <person name="Shenoy N."/>
            <person name="Sisk P."/>
            <person name="Stolte C."/>
            <person name="Sykes S."/>
            <person name="Walk T."/>
            <person name="White J."/>
            <person name="Yandava C."/>
            <person name="Wirth D.F."/>
            <person name="Nusbaum C."/>
            <person name="Birren B."/>
        </authorList>
    </citation>
    <scope>NUCLEOTIDE SEQUENCE [LARGE SCALE GENOMIC DNA]</scope>
    <source>
        <strain evidence="5">RAJ116</strain>
    </source>
</reference>
<dbReference type="OrthoDB" id="424310at2759"/>
<feature type="region of interest" description="Disordered" evidence="1">
    <location>
        <begin position="1927"/>
        <end position="1946"/>
    </location>
</feature>
<dbReference type="SUPFAM" id="SSF52540">
    <property type="entry name" value="P-loop containing nucleoside triphosphate hydrolases"/>
    <property type="match status" value="2"/>
</dbReference>
<proteinExistence type="predicted"/>
<feature type="domain" description="Dynein heavy chain hydrolytic ATP-binding dynein motor region" evidence="2">
    <location>
        <begin position="332"/>
        <end position="448"/>
    </location>
</feature>
<accession>A0A0L0CTK0</accession>
<dbReference type="GO" id="GO:0008569">
    <property type="term" value="F:minus-end-directed microtubule motor activity"/>
    <property type="evidence" value="ECO:0007669"/>
    <property type="project" value="TreeGrafter"/>
</dbReference>
<feature type="domain" description="Dynein 2 heavy chain 1 cytoplasmic ATPase lid" evidence="3">
    <location>
        <begin position="1590"/>
        <end position="1673"/>
    </location>
</feature>
<dbReference type="PANTHER" id="PTHR10676:SF365">
    <property type="entry name" value="AAA+ ATPASE DOMAIN-CONTAINING PROTEIN"/>
    <property type="match status" value="1"/>
</dbReference>
<dbReference type="Proteomes" id="UP000054566">
    <property type="component" value="Unassembled WGS sequence"/>
</dbReference>
<evidence type="ECO:0000259" key="3">
    <source>
        <dbReference type="Pfam" id="PF22597"/>
    </source>
</evidence>
<evidence type="ECO:0000259" key="2">
    <source>
        <dbReference type="Pfam" id="PF12774"/>
    </source>
</evidence>
<feature type="compositionally biased region" description="Low complexity" evidence="1">
    <location>
        <begin position="1998"/>
        <end position="2011"/>
    </location>
</feature>
<dbReference type="InterPro" id="IPR027417">
    <property type="entry name" value="P-loop_NTPase"/>
</dbReference>
<dbReference type="Gene3D" id="1.20.920.30">
    <property type="match status" value="1"/>
</dbReference>
<dbReference type="InterPro" id="IPR043157">
    <property type="entry name" value="Dynein_AAA1S"/>
</dbReference>
<dbReference type="GO" id="GO:0036158">
    <property type="term" value="P:outer dynein arm assembly"/>
    <property type="evidence" value="ECO:0007669"/>
    <property type="project" value="TreeGrafter"/>
</dbReference>
<gene>
    <name evidence="4" type="ORF">PFLG_00990</name>
</gene>
<feature type="region of interest" description="Disordered" evidence="1">
    <location>
        <begin position="1983"/>
        <end position="2011"/>
    </location>
</feature>